<feature type="binding site" evidence="7">
    <location>
        <position position="422"/>
    </location>
    <ligand>
        <name>ATP</name>
        <dbReference type="ChEBI" id="CHEBI:30616"/>
    </ligand>
</feature>
<evidence type="ECO:0000256" key="2">
    <source>
        <dbReference type="ARBA" id="ARBA00007145"/>
    </source>
</evidence>
<dbReference type="GO" id="GO:0005737">
    <property type="term" value="C:cytoplasm"/>
    <property type="evidence" value="ECO:0007669"/>
    <property type="project" value="InterPro"/>
</dbReference>
<dbReference type="CDD" id="cd00553">
    <property type="entry name" value="NAD_synthase"/>
    <property type="match status" value="1"/>
</dbReference>
<evidence type="ECO:0000259" key="11">
    <source>
        <dbReference type="PROSITE" id="PS50263"/>
    </source>
</evidence>
<evidence type="ECO:0000256" key="4">
    <source>
        <dbReference type="ARBA" id="ARBA00022741"/>
    </source>
</evidence>
<organism evidence="12">
    <name type="scientific">candidate division TA06 bacterium ADurb.Bin417</name>
    <dbReference type="NCBI Taxonomy" id="1852828"/>
    <lineage>
        <taxon>Bacteria</taxon>
        <taxon>Bacteria division TA06</taxon>
    </lineage>
</organism>
<feature type="region of interest" description="Disordered" evidence="10">
    <location>
        <begin position="468"/>
        <end position="493"/>
    </location>
</feature>
<feature type="binding site" evidence="7">
    <location>
        <position position="427"/>
    </location>
    <ligand>
        <name>deamido-NAD(+)</name>
        <dbReference type="ChEBI" id="CHEBI:58437"/>
        <note>ligand shared between two neighboring subunits</note>
    </ligand>
</feature>
<dbReference type="AlphaFoldDB" id="A0A1V5MB72"/>
<comment type="similarity">
    <text evidence="9">Belongs to the NAD synthetase family.</text>
</comment>
<reference evidence="12" key="1">
    <citation type="submission" date="2017-02" db="EMBL/GenBank/DDBJ databases">
        <title>Delving into the versatile metabolic prowess of the omnipresent phylum Bacteroidetes.</title>
        <authorList>
            <person name="Nobu M.K."/>
            <person name="Mei R."/>
            <person name="Narihiro T."/>
            <person name="Kuroda K."/>
            <person name="Liu W.-T."/>
        </authorList>
    </citation>
    <scope>NUCLEOTIDE SEQUENCE</scope>
    <source>
        <strain evidence="12">ADurb.Bin417</strain>
    </source>
</reference>
<dbReference type="InterPro" id="IPR003010">
    <property type="entry name" value="C-N_Hydrolase"/>
</dbReference>
<dbReference type="GO" id="GO:0005524">
    <property type="term" value="F:ATP binding"/>
    <property type="evidence" value="ECO:0007669"/>
    <property type="project" value="UniProtKB-UniRule"/>
</dbReference>
<dbReference type="PANTHER" id="PTHR23090">
    <property type="entry name" value="NH 3 /GLUTAMINE-DEPENDENT NAD + SYNTHETASE"/>
    <property type="match status" value="1"/>
</dbReference>
<evidence type="ECO:0000313" key="12">
    <source>
        <dbReference type="EMBL" id="OPZ90071.1"/>
    </source>
</evidence>
<dbReference type="SUPFAM" id="SSF52402">
    <property type="entry name" value="Adenine nucleotide alpha hydrolases-like"/>
    <property type="match status" value="1"/>
</dbReference>
<comment type="catalytic activity">
    <reaction evidence="7 8">
        <text>deamido-NAD(+) + L-glutamine + ATP + H2O = L-glutamate + AMP + diphosphate + NAD(+) + H(+)</text>
        <dbReference type="Rhea" id="RHEA:24384"/>
        <dbReference type="ChEBI" id="CHEBI:15377"/>
        <dbReference type="ChEBI" id="CHEBI:15378"/>
        <dbReference type="ChEBI" id="CHEBI:29985"/>
        <dbReference type="ChEBI" id="CHEBI:30616"/>
        <dbReference type="ChEBI" id="CHEBI:33019"/>
        <dbReference type="ChEBI" id="CHEBI:57540"/>
        <dbReference type="ChEBI" id="CHEBI:58359"/>
        <dbReference type="ChEBI" id="CHEBI:58437"/>
        <dbReference type="ChEBI" id="CHEBI:456215"/>
        <dbReference type="EC" id="6.3.5.1"/>
    </reaction>
</comment>
<feature type="binding site" evidence="7">
    <location>
        <begin position="315"/>
        <end position="322"/>
    </location>
    <ligand>
        <name>ATP</name>
        <dbReference type="ChEBI" id="CHEBI:30616"/>
    </ligand>
</feature>
<keyword evidence="4 7" id="KW-0547">Nucleotide-binding</keyword>
<dbReference type="NCBIfam" id="TIGR00552">
    <property type="entry name" value="nadE"/>
    <property type="match status" value="1"/>
</dbReference>
<sequence length="569" mass="62995">MIRIALAQINPTVGDIAGNTARIIAGLKEARRAGAALAIFPEMAVTGYPPEDLVFKPAFIQANLKALEQIARQADGLAAVVGFIDRGDDIYNAAAVIDRQEVRAVYHKHLLPNYSVFDEERYFKAGRNDALFQLGELRFAVNICEDIWHPSGPMAEQAAAGSQLIVNISASPYQYGKVEYKERMLAGRAADYSVFLAYVNLVGGQDELVFDGQSLVFDPKGQLLARARPFEADLLVVDLEVERILKRRIQEPRLRKTPPRNVPLVKLSAPEPARGRPAAPRIEPHLPETAEVYRALVTGTRDYVEKNGFRKVLIGLSGGIDSALTAAVAVDALGKERTVGLYMPGPYSARISEEDSRKLAGNLGIEFHQIPINDIFKAYLKTLRKPFAGLKPDTAEENLQARIRGNLIMAFSNKFGYLVLTTGNKSEIATGYCTLYGDMAGGFAVLKDIPKTLVYRLAEYRNGQRPVIPKRSLTRPPTAELRPNQKDSDSLPPYERLDPILKLYIEENLAPAEIAGGGIYREAEVRAIVEKVDRNEYKRRQAPPGVKITGRAFGKDWRLPITNRFRNGS</sequence>
<accession>A0A1V5MB72</accession>
<feature type="binding site" evidence="7">
    <location>
        <position position="171"/>
    </location>
    <ligand>
        <name>L-glutamine</name>
        <dbReference type="ChEBI" id="CHEBI:58359"/>
    </ligand>
</feature>
<evidence type="ECO:0000256" key="8">
    <source>
        <dbReference type="PIRNR" id="PIRNR006630"/>
    </source>
</evidence>
<dbReference type="InterPro" id="IPR014445">
    <property type="entry name" value="Gln-dep_NAD_synthase"/>
</dbReference>
<proteinExistence type="inferred from homology"/>
<feature type="binding site" evidence="7">
    <location>
        <position position="398"/>
    </location>
    <ligand>
        <name>deamido-NAD(+)</name>
        <dbReference type="ChEBI" id="CHEBI:58437"/>
        <note>ligand shared between two neighboring subunits</note>
    </ligand>
</feature>
<dbReference type="Gene3D" id="3.60.110.10">
    <property type="entry name" value="Carbon-nitrogen hydrolase"/>
    <property type="match status" value="1"/>
</dbReference>
<dbReference type="GO" id="GO:0004359">
    <property type="term" value="F:glutaminase activity"/>
    <property type="evidence" value="ECO:0007669"/>
    <property type="project" value="InterPro"/>
</dbReference>
<dbReference type="GO" id="GO:0003952">
    <property type="term" value="F:NAD+ synthase (glutamine-hydrolyzing) activity"/>
    <property type="evidence" value="ECO:0007669"/>
    <property type="project" value="UniProtKB-UniRule"/>
</dbReference>
<keyword evidence="5 7" id="KW-0067">ATP-binding</keyword>
<dbReference type="InterPro" id="IPR036526">
    <property type="entry name" value="C-N_Hydrolase_sf"/>
</dbReference>
<dbReference type="SUPFAM" id="SSF56317">
    <property type="entry name" value="Carbon-nitrogen hydrolase"/>
    <property type="match status" value="1"/>
</dbReference>
<dbReference type="Proteomes" id="UP000485484">
    <property type="component" value="Unassembled WGS sequence"/>
</dbReference>
<evidence type="ECO:0000256" key="5">
    <source>
        <dbReference type="ARBA" id="ARBA00022840"/>
    </source>
</evidence>
<protein>
    <recommendedName>
        <fullName evidence="7 8">Glutamine-dependent NAD(+) synthetase</fullName>
        <ecNumber evidence="7 8">6.3.5.1</ecNumber>
    </recommendedName>
    <alternativeName>
        <fullName evidence="7 8">NAD(+) synthase [glutamine-hydrolyzing]</fullName>
    </alternativeName>
</protein>
<dbReference type="HAMAP" id="MF_02090">
    <property type="entry name" value="NadE_glutamine_dep"/>
    <property type="match status" value="1"/>
</dbReference>
<dbReference type="PIRSF" id="PIRSF006630">
    <property type="entry name" value="NADS_GAT"/>
    <property type="match status" value="1"/>
</dbReference>
<dbReference type="PANTHER" id="PTHR23090:SF9">
    <property type="entry name" value="GLUTAMINE-DEPENDENT NAD(+) SYNTHETASE"/>
    <property type="match status" value="1"/>
</dbReference>
<evidence type="ECO:0000256" key="6">
    <source>
        <dbReference type="ARBA" id="ARBA00023027"/>
    </source>
</evidence>
<dbReference type="NCBIfam" id="NF010588">
    <property type="entry name" value="PRK13981.1"/>
    <property type="match status" value="1"/>
</dbReference>
<comment type="caution">
    <text evidence="12">The sequence shown here is derived from an EMBL/GenBank/DDBJ whole genome shotgun (WGS) entry which is preliminary data.</text>
</comment>
<dbReference type="InterPro" id="IPR014729">
    <property type="entry name" value="Rossmann-like_a/b/a_fold"/>
</dbReference>
<gene>
    <name evidence="7 12" type="primary">nadE</name>
    <name evidence="12" type="ORF">BWY73_01387</name>
</gene>
<comment type="caution">
    <text evidence="7">Lacks conserved residue(s) required for the propagation of feature annotation.</text>
</comment>
<feature type="region of interest" description="Disordered" evidence="10">
    <location>
        <begin position="260"/>
        <end position="281"/>
    </location>
</feature>
<keyword evidence="6 7" id="KW-0520">NAD</keyword>
<feature type="binding site" evidence="7">
    <location>
        <position position="114"/>
    </location>
    <ligand>
        <name>L-glutamine</name>
        <dbReference type="ChEBI" id="CHEBI:58359"/>
    </ligand>
</feature>
<evidence type="ECO:0000256" key="3">
    <source>
        <dbReference type="ARBA" id="ARBA00022598"/>
    </source>
</evidence>
<feature type="binding site" evidence="7">
    <location>
        <position position="538"/>
    </location>
    <ligand>
        <name>deamido-NAD(+)</name>
        <dbReference type="ChEBI" id="CHEBI:58437"/>
        <note>ligand shared between two neighboring subunits</note>
    </ligand>
</feature>
<dbReference type="Gene3D" id="3.40.50.620">
    <property type="entry name" value="HUPs"/>
    <property type="match status" value="1"/>
</dbReference>
<dbReference type="PROSITE" id="PS50263">
    <property type="entry name" value="CN_HYDROLASE"/>
    <property type="match status" value="1"/>
</dbReference>
<dbReference type="EMBL" id="MWAK01000297">
    <property type="protein sequence ID" value="OPZ90071.1"/>
    <property type="molecule type" value="Genomic_DNA"/>
</dbReference>
<dbReference type="GO" id="GO:0009435">
    <property type="term" value="P:NAD+ biosynthetic process"/>
    <property type="evidence" value="ECO:0007669"/>
    <property type="project" value="UniProtKB-UniRule"/>
</dbReference>
<dbReference type="GO" id="GO:0008795">
    <property type="term" value="F:NAD+ synthase activity"/>
    <property type="evidence" value="ECO:0007669"/>
    <property type="project" value="UniProtKB-UniRule"/>
</dbReference>
<feature type="active site" description="Nucleophile; for glutaminase activity" evidence="7">
    <location>
        <position position="144"/>
    </location>
</feature>
<evidence type="ECO:0000256" key="7">
    <source>
        <dbReference type="HAMAP-Rule" id="MF_02090"/>
    </source>
</evidence>
<comment type="pathway">
    <text evidence="1 7 8">Cofactor biosynthesis; NAD(+) biosynthesis; NAD(+) from deamido-NAD(+) (L-Gln route): step 1/1.</text>
</comment>
<dbReference type="Pfam" id="PF02540">
    <property type="entry name" value="NAD_synthase"/>
    <property type="match status" value="1"/>
</dbReference>
<feature type="active site" description="Proton acceptor; for glutaminase activity" evidence="7">
    <location>
        <position position="42"/>
    </location>
</feature>
<evidence type="ECO:0000256" key="10">
    <source>
        <dbReference type="SAM" id="MobiDB-lite"/>
    </source>
</evidence>
<feature type="compositionally biased region" description="Basic and acidic residues" evidence="10">
    <location>
        <begin position="483"/>
        <end position="493"/>
    </location>
</feature>
<feature type="active site" description="For glutaminase activity" evidence="7">
    <location>
        <position position="108"/>
    </location>
</feature>
<evidence type="ECO:0000256" key="9">
    <source>
        <dbReference type="RuleBase" id="RU003811"/>
    </source>
</evidence>
<keyword evidence="3 7" id="KW-0436">Ligase</keyword>
<feature type="domain" description="CN hydrolase" evidence="11">
    <location>
        <begin position="2"/>
        <end position="241"/>
    </location>
</feature>
<name>A0A1V5MB72_UNCT6</name>
<comment type="function">
    <text evidence="7">Catalyzes the ATP-dependent amidation of deamido-NAD to form NAD. Uses L-glutamine as a nitrogen source.</text>
</comment>
<dbReference type="CDD" id="cd07570">
    <property type="entry name" value="GAT_Gln-NAD-synth"/>
    <property type="match status" value="1"/>
</dbReference>
<evidence type="ECO:0000256" key="1">
    <source>
        <dbReference type="ARBA" id="ARBA00005188"/>
    </source>
</evidence>
<feature type="binding site" evidence="7">
    <location>
        <position position="177"/>
    </location>
    <ligand>
        <name>L-glutamine</name>
        <dbReference type="ChEBI" id="CHEBI:58359"/>
    </ligand>
</feature>
<dbReference type="UniPathway" id="UPA00253">
    <property type="reaction ID" value="UER00334"/>
</dbReference>
<comment type="similarity">
    <text evidence="2 7 8">In the C-terminal section; belongs to the NAD synthetase family.</text>
</comment>
<dbReference type="FunFam" id="3.40.50.620:FF:000106">
    <property type="entry name" value="Glutamine-dependent NAD(+) synthetase"/>
    <property type="match status" value="1"/>
</dbReference>
<dbReference type="EC" id="6.3.5.1" evidence="7 8"/>
<dbReference type="InterPro" id="IPR003694">
    <property type="entry name" value="NAD_synthase"/>
</dbReference>
<dbReference type="Pfam" id="PF00795">
    <property type="entry name" value="CN_hydrolase"/>
    <property type="match status" value="1"/>
</dbReference>
<dbReference type="InterPro" id="IPR022310">
    <property type="entry name" value="NAD/GMP_synthase"/>
</dbReference>
<feature type="compositionally biased region" description="Low complexity" evidence="10">
    <location>
        <begin position="269"/>
        <end position="281"/>
    </location>
</feature>